<gene>
    <name evidence="4" type="ORF">E4K64_00395</name>
</gene>
<sequence length="210" mass="23701">MIEFFFDCSSPWTYLAFHNIQKLAMEFDEPLSWRPVLAGGIFNAVNPSIYASRQNPIAPKAQYMLKDLADWARSADLVIRMPPTVFPVNSVRAMRGCVWLGSDGMVPFATAVFEAYWGEDKDISQDSVLTDICKKVSVDPGEFFRGVNEAAVKNQLRSNTDEVIARGGFGSPTIFIDRTDMYFGNDRLPLIREVLERRNRYRSVGNIALS</sequence>
<comment type="catalytic activity">
    <reaction evidence="1">
        <text>2-hydroxychromene-2-carboxylate = (3E)-4-(2-hydroxyphenyl)-2-oxobut-3-enoate</text>
        <dbReference type="Rhea" id="RHEA:27401"/>
        <dbReference type="ChEBI" id="CHEBI:59350"/>
        <dbReference type="ChEBI" id="CHEBI:59353"/>
        <dbReference type="EC" id="5.99.1.4"/>
    </reaction>
</comment>
<dbReference type="InterPro" id="IPR036249">
    <property type="entry name" value="Thioredoxin-like_sf"/>
</dbReference>
<proteinExistence type="inferred from homology"/>
<dbReference type="GO" id="GO:0004364">
    <property type="term" value="F:glutathione transferase activity"/>
    <property type="evidence" value="ECO:0007669"/>
    <property type="project" value="TreeGrafter"/>
</dbReference>
<dbReference type="GO" id="GO:1901170">
    <property type="term" value="P:naphthalene catabolic process"/>
    <property type="evidence" value="ECO:0007669"/>
    <property type="project" value="InterPro"/>
</dbReference>
<dbReference type="PIRSF" id="PIRSF006386">
    <property type="entry name" value="HCCAis_GSTk"/>
    <property type="match status" value="1"/>
</dbReference>
<dbReference type="Proteomes" id="UP000297700">
    <property type="component" value="Unassembled WGS sequence"/>
</dbReference>
<dbReference type="RefSeq" id="WP_135161660.1">
    <property type="nucleotide sequence ID" value="NZ_SPQS01000001.1"/>
</dbReference>
<dbReference type="SUPFAM" id="SSF52833">
    <property type="entry name" value="Thioredoxin-like"/>
    <property type="match status" value="1"/>
</dbReference>
<dbReference type="InterPro" id="IPR044087">
    <property type="entry name" value="NahD-like"/>
</dbReference>
<keyword evidence="1 4" id="KW-0413">Isomerase</keyword>
<comment type="similarity">
    <text evidence="1">Belongs to the GST superfamily. NadH family.</text>
</comment>
<dbReference type="InterPro" id="IPR014440">
    <property type="entry name" value="HCCAis_GSTk"/>
</dbReference>
<feature type="active site" description="Nucleophile" evidence="2">
    <location>
        <position position="10"/>
    </location>
</feature>
<dbReference type="AlphaFoldDB" id="A0A4Y9PIR2"/>
<dbReference type="GO" id="GO:0018845">
    <property type="term" value="F:2-hydroxychromene-2-carboxylate isomerase activity"/>
    <property type="evidence" value="ECO:0007669"/>
    <property type="project" value="UniProtKB-UniRule"/>
</dbReference>
<dbReference type="GO" id="GO:0006749">
    <property type="term" value="P:glutathione metabolic process"/>
    <property type="evidence" value="ECO:0007669"/>
    <property type="project" value="TreeGrafter"/>
</dbReference>
<organism evidence="4 5">
    <name type="scientific">Bradyrhizobium frederickii</name>
    <dbReference type="NCBI Taxonomy" id="2560054"/>
    <lineage>
        <taxon>Bacteria</taxon>
        <taxon>Pseudomonadati</taxon>
        <taxon>Pseudomonadota</taxon>
        <taxon>Alphaproteobacteria</taxon>
        <taxon>Hyphomicrobiales</taxon>
        <taxon>Nitrobacteraceae</taxon>
        <taxon>Bradyrhizobium</taxon>
    </lineage>
</organism>
<name>A0A4Y9PIR2_9BRAD</name>
<dbReference type="InterPro" id="IPR051924">
    <property type="entry name" value="GST_Kappa/NadH"/>
</dbReference>
<dbReference type="EC" id="5.99.1.4" evidence="1"/>
<dbReference type="Pfam" id="PF01323">
    <property type="entry name" value="DSBA"/>
    <property type="match status" value="1"/>
</dbReference>
<evidence type="ECO:0000256" key="1">
    <source>
        <dbReference type="PIRNR" id="PIRNR006386"/>
    </source>
</evidence>
<evidence type="ECO:0000313" key="4">
    <source>
        <dbReference type="EMBL" id="TFV80331.1"/>
    </source>
</evidence>
<dbReference type="GO" id="GO:0004602">
    <property type="term" value="F:glutathione peroxidase activity"/>
    <property type="evidence" value="ECO:0007669"/>
    <property type="project" value="TreeGrafter"/>
</dbReference>
<dbReference type="InterPro" id="IPR001853">
    <property type="entry name" value="DSBA-like_thioredoxin_dom"/>
</dbReference>
<evidence type="ECO:0000259" key="3">
    <source>
        <dbReference type="Pfam" id="PF01323"/>
    </source>
</evidence>
<evidence type="ECO:0000256" key="2">
    <source>
        <dbReference type="PIRSR" id="PIRSR006386-1"/>
    </source>
</evidence>
<dbReference type="PANTHER" id="PTHR42943">
    <property type="entry name" value="GLUTATHIONE S-TRANSFERASE KAPPA"/>
    <property type="match status" value="1"/>
</dbReference>
<dbReference type="CDD" id="cd03022">
    <property type="entry name" value="DsbA_HCCA_Iso"/>
    <property type="match status" value="1"/>
</dbReference>
<reference evidence="4 5" key="1">
    <citation type="submission" date="2019-03" db="EMBL/GenBank/DDBJ databases">
        <title>Bradyrhizobium strains diversity.</title>
        <authorList>
            <person name="Urquiaga M.C.O."/>
            <person name="Hungria M."/>
            <person name="Delamuta J.R.M."/>
            <person name="Klepa M.S."/>
        </authorList>
    </citation>
    <scope>NUCLEOTIDE SEQUENCE [LARGE SCALE GENOMIC DNA]</scope>
    <source>
        <strain evidence="4 5">CNPSo 3426</strain>
    </source>
</reference>
<dbReference type="PANTHER" id="PTHR42943:SF2">
    <property type="entry name" value="GLUTATHIONE S-TRANSFERASE KAPPA 1"/>
    <property type="match status" value="1"/>
</dbReference>
<accession>A0A4Y9PIR2</accession>
<dbReference type="Gene3D" id="3.40.30.10">
    <property type="entry name" value="Glutaredoxin"/>
    <property type="match status" value="1"/>
</dbReference>
<protein>
    <recommendedName>
        <fullName evidence="1">2-hydroxychromene-2-carboxylate isomerase</fullName>
        <ecNumber evidence="1">5.99.1.4</ecNumber>
    </recommendedName>
</protein>
<evidence type="ECO:0000313" key="5">
    <source>
        <dbReference type="Proteomes" id="UP000297700"/>
    </source>
</evidence>
<dbReference type="EMBL" id="SPQS01000001">
    <property type="protein sequence ID" value="TFV80331.1"/>
    <property type="molecule type" value="Genomic_DNA"/>
</dbReference>
<feature type="domain" description="DSBA-like thioredoxin" evidence="3">
    <location>
        <begin position="2"/>
        <end position="195"/>
    </location>
</feature>
<comment type="caution">
    <text evidence="4">The sequence shown here is derived from an EMBL/GenBank/DDBJ whole genome shotgun (WGS) entry which is preliminary data.</text>
</comment>